<dbReference type="AlphaFoldDB" id="A0A8H7UA97"/>
<evidence type="ECO:0000313" key="2">
    <source>
        <dbReference type="Proteomes" id="UP000654370"/>
    </source>
</evidence>
<sequence>MLQTALIKQMWSSMQLGKKAVFSNLQPIYLIRDLLFGSMDRDKSAGFSIATRLSLLEVLNQLQTIDIELGTGNTSTGYKLLYDLLSDCPVDSSTSVSIPNLPGTTLMNRSLPLRKAKSSHNMRNTRTSLKFSSWMYELQITVDQSIKPASFLTGVLDYQFDSSPVHFSQKSLPPTPNEGFCAQSYFRHDTSSPDANGQMTLMSLVDSTTIIYLNTHLKLMRKVIDYPPVELFHQYGPLERENVRREFLKSGFSSIAASLLACPYPDLRNSYIDLLTPLLHS</sequence>
<dbReference type="OrthoDB" id="2412314at2759"/>
<name>A0A8H7UA97_MORIS</name>
<comment type="caution">
    <text evidence="1">The sequence shown here is derived from an EMBL/GenBank/DDBJ whole genome shotgun (WGS) entry which is preliminary data.</text>
</comment>
<keyword evidence="2" id="KW-1185">Reference proteome</keyword>
<gene>
    <name evidence="1" type="ORF">INT43_003384</name>
</gene>
<accession>A0A8H7UA97</accession>
<organism evidence="1 2">
    <name type="scientific">Mortierella isabellina</name>
    <name type="common">Filamentous fungus</name>
    <name type="synonym">Umbelopsis isabellina</name>
    <dbReference type="NCBI Taxonomy" id="91625"/>
    <lineage>
        <taxon>Eukaryota</taxon>
        <taxon>Fungi</taxon>
        <taxon>Fungi incertae sedis</taxon>
        <taxon>Mucoromycota</taxon>
        <taxon>Mucoromycotina</taxon>
        <taxon>Umbelopsidomycetes</taxon>
        <taxon>Umbelopsidales</taxon>
        <taxon>Umbelopsidaceae</taxon>
        <taxon>Umbelopsis</taxon>
    </lineage>
</organism>
<dbReference type="EMBL" id="JAEPQZ010000008">
    <property type="protein sequence ID" value="KAG2178131.1"/>
    <property type="molecule type" value="Genomic_DNA"/>
</dbReference>
<protein>
    <submittedName>
        <fullName evidence="1">Uncharacterized protein</fullName>
    </submittedName>
</protein>
<dbReference type="Proteomes" id="UP000654370">
    <property type="component" value="Unassembled WGS sequence"/>
</dbReference>
<reference evidence="1" key="1">
    <citation type="submission" date="2020-12" db="EMBL/GenBank/DDBJ databases">
        <title>Metabolic potential, ecology and presence of endohyphal bacteria is reflected in genomic diversity of Mucoromycotina.</title>
        <authorList>
            <person name="Muszewska A."/>
            <person name="Okrasinska A."/>
            <person name="Steczkiewicz K."/>
            <person name="Drgas O."/>
            <person name="Orlowska M."/>
            <person name="Perlinska-Lenart U."/>
            <person name="Aleksandrzak-Piekarczyk T."/>
            <person name="Szatraj K."/>
            <person name="Zielenkiewicz U."/>
            <person name="Pilsyk S."/>
            <person name="Malc E."/>
            <person name="Mieczkowski P."/>
            <person name="Kruszewska J.S."/>
            <person name="Biernat P."/>
            <person name="Pawlowska J."/>
        </authorList>
    </citation>
    <scope>NUCLEOTIDE SEQUENCE</scope>
    <source>
        <strain evidence="1">WA0000067209</strain>
    </source>
</reference>
<evidence type="ECO:0000313" key="1">
    <source>
        <dbReference type="EMBL" id="KAG2178131.1"/>
    </source>
</evidence>
<proteinExistence type="predicted"/>